<name>A0A397R389_9MOLU</name>
<keyword evidence="1" id="KW-1133">Transmembrane helix</keyword>
<feature type="transmembrane region" description="Helical" evidence="1">
    <location>
        <begin position="32"/>
        <end position="55"/>
    </location>
</feature>
<proteinExistence type="predicted"/>
<evidence type="ECO:0000256" key="1">
    <source>
        <dbReference type="SAM" id="Phobius"/>
    </source>
</evidence>
<keyword evidence="1" id="KW-0812">Transmembrane</keyword>
<dbReference type="EMBL" id="QXEV01000032">
    <property type="protein sequence ID" value="RIA64881.1"/>
    <property type="molecule type" value="Genomic_DNA"/>
</dbReference>
<keyword evidence="1" id="KW-0472">Membrane</keyword>
<dbReference type="AlphaFoldDB" id="A0A397R389"/>
<accession>A0A397R389</accession>
<organism evidence="2 3">
    <name type="scientific">Anaeroplasma bactoclasticum</name>
    <dbReference type="NCBI Taxonomy" id="2088"/>
    <lineage>
        <taxon>Bacteria</taxon>
        <taxon>Bacillati</taxon>
        <taxon>Mycoplasmatota</taxon>
        <taxon>Mollicutes</taxon>
        <taxon>Anaeroplasmatales</taxon>
        <taxon>Anaeroplasmataceae</taxon>
        <taxon>Anaeroplasma</taxon>
    </lineage>
</organism>
<evidence type="ECO:0000313" key="3">
    <source>
        <dbReference type="Proteomes" id="UP000266506"/>
    </source>
</evidence>
<comment type="caution">
    <text evidence="2">The sequence shown here is derived from an EMBL/GenBank/DDBJ whole genome shotgun (WGS) entry which is preliminary data.</text>
</comment>
<keyword evidence="3" id="KW-1185">Reference proteome</keyword>
<dbReference type="RefSeq" id="WP_119016875.1">
    <property type="nucleotide sequence ID" value="NZ_QXEV01000032.1"/>
</dbReference>
<sequence>MKKQAITLLSIGTLLAISGAYFAIYDANNKISIPWWSFALFFLGIILMPIGYAMFKVKRPKIHKEEEPKVVIVPREDKGKKKLD</sequence>
<evidence type="ECO:0000313" key="2">
    <source>
        <dbReference type="EMBL" id="RIA64881.1"/>
    </source>
</evidence>
<dbReference type="InParanoid" id="A0A397R389"/>
<dbReference type="Proteomes" id="UP000266506">
    <property type="component" value="Unassembled WGS sequence"/>
</dbReference>
<reference evidence="2 3" key="1">
    <citation type="submission" date="2018-08" db="EMBL/GenBank/DDBJ databases">
        <title>Genomic Encyclopedia of Archaeal and Bacterial Type Strains, Phase II (KMG-II): from individual species to whole genera.</title>
        <authorList>
            <person name="Goeker M."/>
        </authorList>
    </citation>
    <scope>NUCLEOTIDE SEQUENCE [LARGE SCALE GENOMIC DNA]</scope>
    <source>
        <strain evidence="2 3">ATCC 27112</strain>
    </source>
</reference>
<gene>
    <name evidence="2" type="ORF">EI71_01805</name>
</gene>
<protein>
    <submittedName>
        <fullName evidence="2">Uncharacterized protein</fullName>
    </submittedName>
</protein>